<feature type="region of interest" description="Disordered" evidence="4">
    <location>
        <begin position="58"/>
        <end position="92"/>
    </location>
</feature>
<keyword evidence="2 5" id="KW-0238">DNA-binding</keyword>
<gene>
    <name evidence="5" type="ORF">COT50_02730</name>
</gene>
<evidence type="ECO:0000313" key="5">
    <source>
        <dbReference type="EMBL" id="PIS22297.1"/>
    </source>
</evidence>
<dbReference type="InterPro" id="IPR000119">
    <property type="entry name" value="Hist_DNA-bd"/>
</dbReference>
<evidence type="ECO:0000256" key="3">
    <source>
        <dbReference type="RuleBase" id="RU003939"/>
    </source>
</evidence>
<dbReference type="GO" id="GO:0003677">
    <property type="term" value="F:DNA binding"/>
    <property type="evidence" value="ECO:0007669"/>
    <property type="project" value="UniProtKB-KW"/>
</dbReference>
<dbReference type="GO" id="GO:0030261">
    <property type="term" value="P:chromosome condensation"/>
    <property type="evidence" value="ECO:0007669"/>
    <property type="project" value="UniProtKB-KW"/>
</dbReference>
<comment type="caution">
    <text evidence="5">The sequence shown here is derived from an EMBL/GenBank/DDBJ whole genome shotgun (WGS) entry which is preliminary data.</text>
</comment>
<dbReference type="SUPFAM" id="SSF47729">
    <property type="entry name" value="IHF-like DNA-binding proteins"/>
    <property type="match status" value="1"/>
</dbReference>
<dbReference type="EMBL" id="PEYU01000062">
    <property type="protein sequence ID" value="PIS22297.1"/>
    <property type="molecule type" value="Genomic_DNA"/>
</dbReference>
<dbReference type="InterPro" id="IPR010992">
    <property type="entry name" value="IHF-like_DNA-bd_dom_sf"/>
</dbReference>
<dbReference type="PANTHER" id="PTHR33175">
    <property type="entry name" value="DNA-BINDING PROTEIN HU"/>
    <property type="match status" value="1"/>
</dbReference>
<evidence type="ECO:0000256" key="4">
    <source>
        <dbReference type="SAM" id="MobiDB-lite"/>
    </source>
</evidence>
<keyword evidence="1" id="KW-0226">DNA condensation</keyword>
<dbReference type="InterPro" id="IPR020816">
    <property type="entry name" value="Histone-like_DNA-bd_CS"/>
</dbReference>
<comment type="similarity">
    <text evidence="3">Belongs to the bacterial histone-like protein family.</text>
</comment>
<protein>
    <submittedName>
        <fullName evidence="5">DNA-binding protein</fullName>
    </submittedName>
</protein>
<dbReference type="Proteomes" id="UP000231252">
    <property type="component" value="Unassembled WGS sequence"/>
</dbReference>
<dbReference type="Pfam" id="PF00216">
    <property type="entry name" value="Bac_DNA_binding"/>
    <property type="match status" value="1"/>
</dbReference>
<accession>A0A2H0XBH5</accession>
<sequence>MAVTKFDLVNQLADKAGFTKVDASKALDSLDEIIKKVLSKGDKVTWTGFGTFEVRARAARTGRNPQTGAPMHIPATKSPAFKAGKGLKDAVK</sequence>
<proteinExistence type="inferred from homology"/>
<dbReference type="AlphaFoldDB" id="A0A2H0XBH5"/>
<dbReference type="Gene3D" id="4.10.520.10">
    <property type="entry name" value="IHF-like DNA-binding proteins"/>
    <property type="match status" value="1"/>
</dbReference>
<dbReference type="CDD" id="cd13831">
    <property type="entry name" value="HU"/>
    <property type="match status" value="1"/>
</dbReference>
<organism evidence="5 6">
    <name type="scientific">candidate division WWE3 bacterium CG08_land_8_20_14_0_20_41_10</name>
    <dbReference type="NCBI Taxonomy" id="1975085"/>
    <lineage>
        <taxon>Bacteria</taxon>
        <taxon>Katanobacteria</taxon>
    </lineage>
</organism>
<dbReference type="PRINTS" id="PR01727">
    <property type="entry name" value="DNABINDINGHU"/>
</dbReference>
<dbReference type="PANTHER" id="PTHR33175:SF3">
    <property type="entry name" value="DNA-BINDING PROTEIN HU-BETA"/>
    <property type="match status" value="1"/>
</dbReference>
<dbReference type="GO" id="GO:0030527">
    <property type="term" value="F:structural constituent of chromatin"/>
    <property type="evidence" value="ECO:0007669"/>
    <property type="project" value="InterPro"/>
</dbReference>
<dbReference type="PROSITE" id="PS00045">
    <property type="entry name" value="HISTONE_LIKE"/>
    <property type="match status" value="1"/>
</dbReference>
<evidence type="ECO:0000256" key="2">
    <source>
        <dbReference type="ARBA" id="ARBA00023125"/>
    </source>
</evidence>
<reference evidence="6" key="1">
    <citation type="submission" date="2017-09" db="EMBL/GenBank/DDBJ databases">
        <title>Depth-based differentiation of microbial function through sediment-hosted aquifers and enrichment of novel symbionts in the deep terrestrial subsurface.</title>
        <authorList>
            <person name="Probst A.J."/>
            <person name="Ladd B."/>
            <person name="Jarett J.K."/>
            <person name="Geller-Mcgrath D.E."/>
            <person name="Sieber C.M.K."/>
            <person name="Emerson J.B."/>
            <person name="Anantharaman K."/>
            <person name="Thomas B.C."/>
            <person name="Malmstrom R."/>
            <person name="Stieglmeier M."/>
            <person name="Klingl A."/>
            <person name="Woyke T."/>
            <person name="Ryan C.M."/>
            <person name="Banfield J.F."/>
        </authorList>
    </citation>
    <scope>NUCLEOTIDE SEQUENCE [LARGE SCALE GENOMIC DNA]</scope>
</reference>
<evidence type="ECO:0000256" key="1">
    <source>
        <dbReference type="ARBA" id="ARBA00023067"/>
    </source>
</evidence>
<evidence type="ECO:0000313" key="6">
    <source>
        <dbReference type="Proteomes" id="UP000231252"/>
    </source>
</evidence>
<dbReference type="GO" id="GO:0005829">
    <property type="term" value="C:cytosol"/>
    <property type="evidence" value="ECO:0007669"/>
    <property type="project" value="TreeGrafter"/>
</dbReference>
<name>A0A2H0XBH5_UNCKA</name>
<dbReference type="SMART" id="SM00411">
    <property type="entry name" value="BHL"/>
    <property type="match status" value="1"/>
</dbReference>